<evidence type="ECO:0000313" key="3">
    <source>
        <dbReference type="Proteomes" id="UP000019376"/>
    </source>
</evidence>
<keyword evidence="1" id="KW-0732">Signal</keyword>
<gene>
    <name evidence="2" type="ORF">PDE_00667</name>
</gene>
<accession>S7ZAL8</accession>
<reference evidence="2 3" key="1">
    <citation type="journal article" date="2013" name="PLoS ONE">
        <title>Genomic and secretomic analyses reveal unique features of the lignocellulolytic enzyme system of Penicillium decumbens.</title>
        <authorList>
            <person name="Liu G."/>
            <person name="Zhang L."/>
            <person name="Wei X."/>
            <person name="Zou G."/>
            <person name="Qin Y."/>
            <person name="Ma L."/>
            <person name="Li J."/>
            <person name="Zheng H."/>
            <person name="Wang S."/>
            <person name="Wang C."/>
            <person name="Xun L."/>
            <person name="Zhao G.-P."/>
            <person name="Zhou Z."/>
            <person name="Qu Y."/>
        </authorList>
    </citation>
    <scope>NUCLEOTIDE SEQUENCE [LARGE SCALE GENOMIC DNA]</scope>
    <source>
        <strain evidence="3">114-2 / CGMCC 5302</strain>
    </source>
</reference>
<dbReference type="AlphaFoldDB" id="S7ZAL8"/>
<evidence type="ECO:0000313" key="2">
    <source>
        <dbReference type="EMBL" id="EPS25731.1"/>
    </source>
</evidence>
<dbReference type="Proteomes" id="UP000019376">
    <property type="component" value="Unassembled WGS sequence"/>
</dbReference>
<proteinExistence type="predicted"/>
<organism evidence="2 3">
    <name type="scientific">Penicillium oxalicum (strain 114-2 / CGMCC 5302)</name>
    <name type="common">Penicillium decumbens</name>
    <dbReference type="NCBI Taxonomy" id="933388"/>
    <lineage>
        <taxon>Eukaryota</taxon>
        <taxon>Fungi</taxon>
        <taxon>Dikarya</taxon>
        <taxon>Ascomycota</taxon>
        <taxon>Pezizomycotina</taxon>
        <taxon>Eurotiomycetes</taxon>
        <taxon>Eurotiomycetidae</taxon>
        <taxon>Eurotiales</taxon>
        <taxon>Aspergillaceae</taxon>
        <taxon>Penicillium</taxon>
    </lineage>
</organism>
<dbReference type="STRING" id="933388.S7ZAL8"/>
<evidence type="ECO:0000256" key="1">
    <source>
        <dbReference type="SAM" id="SignalP"/>
    </source>
</evidence>
<name>S7ZAL8_PENO1</name>
<dbReference type="PhylomeDB" id="S7ZAL8"/>
<dbReference type="HOGENOM" id="CLU_139303_1_0_1"/>
<dbReference type="eggNOG" id="ENOG502T0MH">
    <property type="taxonomic scope" value="Eukaryota"/>
</dbReference>
<sequence>MHTFPILASILALAASISAAAVPSHRYVQLRLWGQPHCDTLNLGESGIYGDQTAQCNELDPSNTVRSVNVERLDAGCVLYFYSDLECALGEHEITSSGCVSGDASYGSYKLFCDV</sequence>
<dbReference type="EMBL" id="KB644408">
    <property type="protein sequence ID" value="EPS25731.1"/>
    <property type="molecule type" value="Genomic_DNA"/>
</dbReference>
<evidence type="ECO:0008006" key="4">
    <source>
        <dbReference type="Google" id="ProtNLM"/>
    </source>
</evidence>
<feature type="chain" id="PRO_5004559806" description="Cyanovirin-N domain-containing protein" evidence="1">
    <location>
        <begin position="20"/>
        <end position="115"/>
    </location>
</feature>
<feature type="signal peptide" evidence="1">
    <location>
        <begin position="1"/>
        <end position="19"/>
    </location>
</feature>
<keyword evidence="3" id="KW-1185">Reference proteome</keyword>
<protein>
    <recommendedName>
        <fullName evidence="4">Cyanovirin-N domain-containing protein</fullName>
    </recommendedName>
</protein>
<dbReference type="OrthoDB" id="4691160at2759"/>